<dbReference type="SFLD" id="SFLDG01150">
    <property type="entry name" value="Main.1:_Beta-like"/>
    <property type="match status" value="1"/>
</dbReference>
<dbReference type="InterPro" id="IPR036249">
    <property type="entry name" value="Thioredoxin-like_sf"/>
</dbReference>
<dbReference type="PANTHER" id="PTHR44051:SF9">
    <property type="entry name" value="GLUTATHIONE S-TRANSFERASE 1"/>
    <property type="match status" value="1"/>
</dbReference>
<keyword evidence="4" id="KW-1185">Reference proteome</keyword>
<feature type="domain" description="GST C-terminal" evidence="2">
    <location>
        <begin position="89"/>
        <end position="224"/>
    </location>
</feature>
<organism evidence="3 4">
    <name type="scientific">Endosaccharibacter trunci</name>
    <dbReference type="NCBI Taxonomy" id="2812733"/>
    <lineage>
        <taxon>Bacteria</taxon>
        <taxon>Pseudomonadati</taxon>
        <taxon>Pseudomonadota</taxon>
        <taxon>Alphaproteobacteria</taxon>
        <taxon>Acetobacterales</taxon>
        <taxon>Acetobacteraceae</taxon>
        <taxon>Endosaccharibacter</taxon>
    </lineage>
</organism>
<dbReference type="EMBL" id="JAMSKV010000027">
    <property type="protein sequence ID" value="MCQ8280162.1"/>
    <property type="molecule type" value="Genomic_DNA"/>
</dbReference>
<dbReference type="RefSeq" id="WP_422865643.1">
    <property type="nucleotide sequence ID" value="NZ_JAMSKV010000027.1"/>
</dbReference>
<comment type="caution">
    <text evidence="3">The sequence shown here is derived from an EMBL/GenBank/DDBJ whole genome shotgun (WGS) entry which is preliminary data.</text>
</comment>
<evidence type="ECO:0000259" key="1">
    <source>
        <dbReference type="PROSITE" id="PS50404"/>
    </source>
</evidence>
<dbReference type="InterPro" id="IPR040079">
    <property type="entry name" value="Glutathione_S-Trfase"/>
</dbReference>
<evidence type="ECO:0000313" key="4">
    <source>
        <dbReference type="Proteomes" id="UP001524587"/>
    </source>
</evidence>
<reference evidence="3 4" key="1">
    <citation type="submission" date="2022-06" db="EMBL/GenBank/DDBJ databases">
        <title>Endosaccharibacter gen. nov., sp. nov., endophytic bacteria isolated from sugarcane.</title>
        <authorList>
            <person name="Pitiwittayakul N."/>
            <person name="Yukphan P."/>
            <person name="Charoenyingcharoen P."/>
            <person name="Tanasupawat S."/>
        </authorList>
    </citation>
    <scope>NUCLEOTIDE SEQUENCE [LARGE SCALE GENOMIC DNA]</scope>
    <source>
        <strain evidence="3 4">KSS8</strain>
    </source>
</reference>
<dbReference type="Pfam" id="PF13410">
    <property type="entry name" value="GST_C_2"/>
    <property type="match status" value="1"/>
</dbReference>
<dbReference type="PANTHER" id="PTHR44051">
    <property type="entry name" value="GLUTATHIONE S-TRANSFERASE-RELATED"/>
    <property type="match status" value="1"/>
</dbReference>
<dbReference type="PROSITE" id="PS50404">
    <property type="entry name" value="GST_NTER"/>
    <property type="match status" value="1"/>
</dbReference>
<dbReference type="Gene3D" id="3.40.30.10">
    <property type="entry name" value="Glutaredoxin"/>
    <property type="match status" value="1"/>
</dbReference>
<dbReference type="CDD" id="cd03189">
    <property type="entry name" value="GST_C_GTT1_like"/>
    <property type="match status" value="1"/>
</dbReference>
<evidence type="ECO:0000313" key="3">
    <source>
        <dbReference type="EMBL" id="MCQ8280162.1"/>
    </source>
</evidence>
<dbReference type="Proteomes" id="UP001524587">
    <property type="component" value="Unassembled WGS sequence"/>
</dbReference>
<dbReference type="InterPro" id="IPR036282">
    <property type="entry name" value="Glutathione-S-Trfase_C_sf"/>
</dbReference>
<sequence length="224" mass="25197">MATIVHHLNQSRSQRVLFVLEELGRPYEIRFYQRNPKTLLAPPELKRIHPLGKSPVVEDDGDVLAETGLILDTLIDRHGAGTTLRPEAGTKERLRYDYYLHYAEGSLMPLGLLSLVFSRLPSQAPFPIRPVAKLLAAGVRKQFVGPNIGHHLRFLNDELDGRPWFAGQDFTGADAMMSFPVQALNDRAGLGRYPNLADWLRRLEARPAWTRATEKGGTLTFEFG</sequence>
<dbReference type="InterPro" id="IPR004045">
    <property type="entry name" value="Glutathione_S-Trfase_N"/>
</dbReference>
<gene>
    <name evidence="3" type="ORF">NFI95_17125</name>
</gene>
<dbReference type="SFLD" id="SFLDG00358">
    <property type="entry name" value="Main_(cytGST)"/>
    <property type="match status" value="1"/>
</dbReference>
<accession>A0ABT1WB92</accession>
<dbReference type="InterPro" id="IPR010987">
    <property type="entry name" value="Glutathione-S-Trfase_C-like"/>
</dbReference>
<dbReference type="CDD" id="cd03046">
    <property type="entry name" value="GST_N_GTT1_like"/>
    <property type="match status" value="1"/>
</dbReference>
<dbReference type="SFLD" id="SFLDS00019">
    <property type="entry name" value="Glutathione_Transferase_(cytos"/>
    <property type="match status" value="1"/>
</dbReference>
<feature type="domain" description="GST N-terminal" evidence="1">
    <location>
        <begin position="1"/>
        <end position="82"/>
    </location>
</feature>
<protein>
    <submittedName>
        <fullName evidence="3">Glutathione S-transferase</fullName>
    </submittedName>
</protein>
<dbReference type="Gene3D" id="1.20.1050.10">
    <property type="match status" value="1"/>
</dbReference>
<dbReference type="PROSITE" id="PS50405">
    <property type="entry name" value="GST_CTER"/>
    <property type="match status" value="1"/>
</dbReference>
<proteinExistence type="predicted"/>
<name>A0ABT1WB92_9PROT</name>
<dbReference type="SUPFAM" id="SSF52833">
    <property type="entry name" value="Thioredoxin-like"/>
    <property type="match status" value="1"/>
</dbReference>
<dbReference type="Pfam" id="PF13409">
    <property type="entry name" value="GST_N_2"/>
    <property type="match status" value="1"/>
</dbReference>
<dbReference type="SUPFAM" id="SSF47616">
    <property type="entry name" value="GST C-terminal domain-like"/>
    <property type="match status" value="1"/>
</dbReference>
<evidence type="ECO:0000259" key="2">
    <source>
        <dbReference type="PROSITE" id="PS50405"/>
    </source>
</evidence>